<evidence type="ECO:0000313" key="2">
    <source>
        <dbReference type="Proteomes" id="UP000244336"/>
    </source>
</evidence>
<dbReference type="Proteomes" id="UP000244336">
    <property type="component" value="Chromosome 9"/>
</dbReference>
<name>A0A2T7C8D3_9POAL</name>
<evidence type="ECO:0000313" key="1">
    <source>
        <dbReference type="EMBL" id="PUZ39600.1"/>
    </source>
</evidence>
<protein>
    <submittedName>
        <fullName evidence="1">Uncharacterized protein</fullName>
    </submittedName>
</protein>
<keyword evidence="2" id="KW-1185">Reference proteome</keyword>
<dbReference type="AlphaFoldDB" id="A0A2T7C8D3"/>
<dbReference type="Gramene" id="PUZ39600">
    <property type="protein sequence ID" value="PUZ39600"/>
    <property type="gene ID" value="GQ55_9G336100"/>
</dbReference>
<proteinExistence type="predicted"/>
<sequence length="132" mass="15198">MLDNFCLLTIINEVTFLTFVNEVASLRKWEMIEVGCMMVGEETECLRESGWSTHKLLWIMYFPCLLAVVWQSVQVTSVRIVLVKSRLIWSVTSASLVSCRIMRGGTSMGGHRSRRHTTQLIALRKMKIGWMQ</sequence>
<gene>
    <name evidence="1" type="ORF">GQ55_9G336100</name>
</gene>
<dbReference type="EMBL" id="CM009757">
    <property type="protein sequence ID" value="PUZ39600.1"/>
    <property type="molecule type" value="Genomic_DNA"/>
</dbReference>
<reference evidence="1 2" key="1">
    <citation type="submission" date="2018-04" db="EMBL/GenBank/DDBJ databases">
        <title>WGS assembly of Panicum hallii var. hallii HAL2.</title>
        <authorList>
            <person name="Lovell J."/>
            <person name="Jenkins J."/>
            <person name="Lowry D."/>
            <person name="Mamidi S."/>
            <person name="Sreedasyam A."/>
            <person name="Weng X."/>
            <person name="Barry K."/>
            <person name="Bonette J."/>
            <person name="Campitelli B."/>
            <person name="Daum C."/>
            <person name="Gordon S."/>
            <person name="Gould B."/>
            <person name="Lipzen A."/>
            <person name="MacQueen A."/>
            <person name="Palacio-Mejia J."/>
            <person name="Plott C."/>
            <person name="Shakirov E."/>
            <person name="Shu S."/>
            <person name="Yoshinaga Y."/>
            <person name="Zane M."/>
            <person name="Rokhsar D."/>
            <person name="Grimwood J."/>
            <person name="Schmutz J."/>
            <person name="Juenger T."/>
        </authorList>
    </citation>
    <scope>NUCLEOTIDE SEQUENCE [LARGE SCALE GENOMIC DNA]</scope>
    <source>
        <strain evidence="2">cv. HAL2</strain>
    </source>
</reference>
<accession>A0A2T7C8D3</accession>
<organism evidence="1 2">
    <name type="scientific">Panicum hallii var. hallii</name>
    <dbReference type="NCBI Taxonomy" id="1504633"/>
    <lineage>
        <taxon>Eukaryota</taxon>
        <taxon>Viridiplantae</taxon>
        <taxon>Streptophyta</taxon>
        <taxon>Embryophyta</taxon>
        <taxon>Tracheophyta</taxon>
        <taxon>Spermatophyta</taxon>
        <taxon>Magnoliopsida</taxon>
        <taxon>Liliopsida</taxon>
        <taxon>Poales</taxon>
        <taxon>Poaceae</taxon>
        <taxon>PACMAD clade</taxon>
        <taxon>Panicoideae</taxon>
        <taxon>Panicodae</taxon>
        <taxon>Paniceae</taxon>
        <taxon>Panicinae</taxon>
        <taxon>Panicum</taxon>
        <taxon>Panicum sect. Panicum</taxon>
    </lineage>
</organism>